<dbReference type="EMBL" id="GIKN01007273">
    <property type="protein sequence ID" value="NIE49546.1"/>
    <property type="molecule type" value="Transcribed_RNA"/>
</dbReference>
<reference evidence="2" key="1">
    <citation type="submission" date="2020-03" db="EMBL/GenBank/DDBJ databases">
        <title>A transcriptome and proteome of the tick Rhipicephalus microplus shaped by the genetic composition of its hosts and developmental stage.</title>
        <authorList>
            <person name="Garcia G.R."/>
            <person name="Ribeiro J.M.C."/>
            <person name="Maruyama S.R."/>
            <person name="Gardinasse L.G."/>
            <person name="Nelson K."/>
            <person name="Ferreira B.R."/>
            <person name="Andrade T.G."/>
            <person name="Santos I.K.F.M."/>
        </authorList>
    </citation>
    <scope>NUCLEOTIDE SEQUENCE</scope>
    <source>
        <strain evidence="2">NSGR</strain>
        <tissue evidence="2">Salivary glands</tissue>
    </source>
</reference>
<protein>
    <submittedName>
        <fullName evidence="2">Uncharacterized protein</fullName>
    </submittedName>
</protein>
<sequence length="138" mass="15642">MSSRGELSCQTTFSPEFERNVLALYPLFVFSVTAILQLYTVFISQVLPSLFFLFYLSTHCSSGIIVFVCCEALNPAATDNTRIKEAAVYMHNRILLFILSSNLPFFLFPKVRHAAFCFSLQVQVLSCHAGMSYQTHCY</sequence>
<keyword evidence="1" id="KW-1133">Transmembrane helix</keyword>
<keyword evidence="1" id="KW-0812">Transmembrane</keyword>
<proteinExistence type="predicted"/>
<feature type="transmembrane region" description="Helical" evidence="1">
    <location>
        <begin position="21"/>
        <end position="44"/>
    </location>
</feature>
<evidence type="ECO:0000256" key="1">
    <source>
        <dbReference type="SAM" id="Phobius"/>
    </source>
</evidence>
<dbReference type="AlphaFoldDB" id="A0A6G5AH65"/>
<evidence type="ECO:0000313" key="2">
    <source>
        <dbReference type="EMBL" id="NIE49546.1"/>
    </source>
</evidence>
<organism evidence="2">
    <name type="scientific">Rhipicephalus microplus</name>
    <name type="common">Cattle tick</name>
    <name type="synonym">Boophilus microplus</name>
    <dbReference type="NCBI Taxonomy" id="6941"/>
    <lineage>
        <taxon>Eukaryota</taxon>
        <taxon>Metazoa</taxon>
        <taxon>Ecdysozoa</taxon>
        <taxon>Arthropoda</taxon>
        <taxon>Chelicerata</taxon>
        <taxon>Arachnida</taxon>
        <taxon>Acari</taxon>
        <taxon>Parasitiformes</taxon>
        <taxon>Ixodida</taxon>
        <taxon>Ixodoidea</taxon>
        <taxon>Ixodidae</taxon>
        <taxon>Rhipicephalinae</taxon>
        <taxon>Rhipicephalus</taxon>
        <taxon>Boophilus</taxon>
    </lineage>
</organism>
<feature type="transmembrane region" description="Helical" evidence="1">
    <location>
        <begin position="94"/>
        <end position="111"/>
    </location>
</feature>
<accession>A0A6G5AH65</accession>
<name>A0A6G5AH65_RHIMP</name>
<feature type="transmembrane region" description="Helical" evidence="1">
    <location>
        <begin position="50"/>
        <end position="73"/>
    </location>
</feature>
<keyword evidence="1" id="KW-0472">Membrane</keyword>